<organism evidence="2 3">
    <name type="scientific">Hoylesella marshii DSM 16973 = JCM 13450</name>
    <dbReference type="NCBI Taxonomy" id="862515"/>
    <lineage>
        <taxon>Bacteria</taxon>
        <taxon>Pseudomonadati</taxon>
        <taxon>Bacteroidota</taxon>
        <taxon>Bacteroidia</taxon>
        <taxon>Bacteroidales</taxon>
        <taxon>Prevotellaceae</taxon>
        <taxon>Hoylesella</taxon>
    </lineage>
</organism>
<proteinExistence type="predicted"/>
<dbReference type="STRING" id="862515.HMPREF0658_1492"/>
<reference evidence="2" key="1">
    <citation type="submission" date="2010-07" db="EMBL/GenBank/DDBJ databases">
        <authorList>
            <person name="Muzny D."/>
            <person name="Qin X."/>
            <person name="Deng J."/>
            <person name="Jiang H."/>
            <person name="Liu Y."/>
            <person name="Qu J."/>
            <person name="Song X.-Z."/>
            <person name="Zhang L."/>
            <person name="Thornton R."/>
            <person name="Coyle M."/>
            <person name="Francisco L."/>
            <person name="Jackson L."/>
            <person name="Javaid M."/>
            <person name="Korchina V."/>
            <person name="Kovar C."/>
            <person name="Mata R."/>
            <person name="Mathew T."/>
            <person name="Ngo R."/>
            <person name="Nguyen L."/>
            <person name="Nguyen N."/>
            <person name="Okwuonu G."/>
            <person name="Ongeri F."/>
            <person name="Pham C."/>
            <person name="Simmons D."/>
            <person name="Wilczek-Boney K."/>
            <person name="Hale W."/>
            <person name="Jakkamsetti A."/>
            <person name="Pham P."/>
            <person name="Ruth R."/>
            <person name="San Lucas F."/>
            <person name="Warren J."/>
            <person name="Zhang J."/>
            <person name="Zhao Z."/>
            <person name="Zhou C."/>
            <person name="Zhu D."/>
            <person name="Lee S."/>
            <person name="Bess C."/>
            <person name="Blankenburg K."/>
            <person name="Forbes L."/>
            <person name="Fu Q."/>
            <person name="Gubbala S."/>
            <person name="Hirani K."/>
            <person name="Jayaseelan J.C."/>
            <person name="Lara F."/>
            <person name="Munidasa M."/>
            <person name="Palculict T."/>
            <person name="Patil S."/>
            <person name="Pu L.-L."/>
            <person name="Saada N."/>
            <person name="Tang L."/>
            <person name="Weissenberger G."/>
            <person name="Zhu Y."/>
            <person name="Hemphill L."/>
            <person name="Shang Y."/>
            <person name="Youmans B."/>
            <person name="Ayvaz T."/>
            <person name="Ross M."/>
            <person name="Santibanez J."/>
            <person name="Aqrawi P."/>
            <person name="Gross S."/>
            <person name="Joshi V."/>
            <person name="Fowler G."/>
            <person name="Nazareth L."/>
            <person name="Reid J."/>
            <person name="Worley K."/>
            <person name="Petrosino J."/>
            <person name="Highlander S."/>
            <person name="Gibbs R."/>
        </authorList>
    </citation>
    <scope>NUCLEOTIDE SEQUENCE [LARGE SCALE GENOMIC DNA]</scope>
    <source>
        <strain evidence="2">DSM 16973</strain>
    </source>
</reference>
<evidence type="ECO:0000313" key="2">
    <source>
        <dbReference type="EMBL" id="EFM01373.1"/>
    </source>
</evidence>
<dbReference type="Gene3D" id="3.90.1640.10">
    <property type="entry name" value="inorganic pyrophosphatase (n-terminal core)"/>
    <property type="match status" value="1"/>
</dbReference>
<dbReference type="InterPro" id="IPR001667">
    <property type="entry name" value="DDH_dom"/>
</dbReference>
<dbReference type="BioCyc" id="PMAR862515-HMP:GMOO-1515-MONOMER"/>
<dbReference type="HOGENOM" id="CLU_039720_0_0_10"/>
<name>E0NTJ0_9BACT</name>
<gene>
    <name evidence="2" type="ORF">HMPREF0658_1492</name>
</gene>
<protein>
    <submittedName>
        <fullName evidence="2">DHH family protein</fullName>
    </submittedName>
</protein>
<dbReference type="SUPFAM" id="SSF64182">
    <property type="entry name" value="DHH phosphoesterases"/>
    <property type="match status" value="1"/>
</dbReference>
<dbReference type="Proteomes" id="UP000004394">
    <property type="component" value="Unassembled WGS sequence"/>
</dbReference>
<evidence type="ECO:0000259" key="1">
    <source>
        <dbReference type="Pfam" id="PF01368"/>
    </source>
</evidence>
<keyword evidence="3" id="KW-1185">Reference proteome</keyword>
<dbReference type="PANTHER" id="PTHR47618:SF1">
    <property type="entry name" value="BIFUNCTIONAL OLIGORIBONUCLEASE AND PAP PHOSPHATASE NRNA"/>
    <property type="match status" value="1"/>
</dbReference>
<dbReference type="AlphaFoldDB" id="E0NTJ0"/>
<dbReference type="InterPro" id="IPR051319">
    <property type="entry name" value="Oligoribo/pAp-PDE_c-di-AMP_PDE"/>
</dbReference>
<dbReference type="EMBL" id="AEEI01000050">
    <property type="protein sequence ID" value="EFM01373.1"/>
    <property type="molecule type" value="Genomic_DNA"/>
</dbReference>
<dbReference type="RefSeq" id="WP_006949628.1">
    <property type="nucleotide sequence ID" value="NZ_BAJI01000002.1"/>
</dbReference>
<dbReference type="OrthoDB" id="9803668at2"/>
<dbReference type="PANTHER" id="PTHR47618">
    <property type="entry name" value="BIFUNCTIONAL OLIGORIBONUCLEASE AND PAP PHOSPHATASE NRNA"/>
    <property type="match status" value="1"/>
</dbReference>
<accession>E0NTJ0</accession>
<dbReference type="eggNOG" id="COG0618">
    <property type="taxonomic scope" value="Bacteria"/>
</dbReference>
<dbReference type="Pfam" id="PF01368">
    <property type="entry name" value="DHH"/>
    <property type="match status" value="1"/>
</dbReference>
<evidence type="ECO:0000313" key="3">
    <source>
        <dbReference type="Proteomes" id="UP000004394"/>
    </source>
</evidence>
<sequence>MNINILTEAELLLLNTLIDRSGNIIICCHRSPDGDALGSSLGWAQYLIARGKNPQIVIPDAYPDFFQWLPNTEKIVRYDKHRETVGQAFAHADLVFCMDFNRAQRLDDTLGAVLTASPAQKVLIDHHPEPDIDTALCISHPEMSSTSELVFRIIWQSGAFETMTKACAIAIYCGMMTDTGGFTYNSNSPEIYFIISQLLTKHIDKDKIYRNVYHNYSEWRLRLMGYVMYQKLNVFTDLHASYFTLTRQDMARFRFIKGDAEGLVNLPLQIKGAKLSISLREDTERPCKIWLSLRSVDSFYCNAMAERYFNGGGHPNAAGGHLDCTIEEAETIVRKALNDFREELQR</sequence>
<comment type="caution">
    <text evidence="2">The sequence shown here is derived from an EMBL/GenBank/DDBJ whole genome shotgun (WGS) entry which is preliminary data.</text>
</comment>
<dbReference type="InterPro" id="IPR038763">
    <property type="entry name" value="DHH_sf"/>
</dbReference>
<feature type="domain" description="DDH" evidence="1">
    <location>
        <begin position="23"/>
        <end position="175"/>
    </location>
</feature>
<dbReference type="Gene3D" id="3.10.310.30">
    <property type="match status" value="1"/>
</dbReference>